<dbReference type="EMBL" id="CABVMM010000001">
    <property type="protein sequence ID" value="VVU99095.1"/>
    <property type="molecule type" value="Genomic_DNA"/>
</dbReference>
<dbReference type="Proteomes" id="UP000356253">
    <property type="component" value="Unassembled WGS sequence"/>
</dbReference>
<gene>
    <name evidence="1" type="ORF">FVB9532_00347</name>
</gene>
<comment type="caution">
    <text evidence="1">The sequence shown here is derived from an EMBL/GenBank/DDBJ whole genome shotgun (WGS) entry which is preliminary data.</text>
</comment>
<evidence type="ECO:0000313" key="1">
    <source>
        <dbReference type="EMBL" id="VVU99095.1"/>
    </source>
</evidence>
<organism evidence="1 2">
    <name type="scientific">Mesonia oceanica</name>
    <dbReference type="NCBI Taxonomy" id="2687242"/>
    <lineage>
        <taxon>Bacteria</taxon>
        <taxon>Pseudomonadati</taxon>
        <taxon>Bacteroidota</taxon>
        <taxon>Flavobacteriia</taxon>
        <taxon>Flavobacteriales</taxon>
        <taxon>Flavobacteriaceae</taxon>
        <taxon>Mesonia</taxon>
    </lineage>
</organism>
<sequence>MKKVILKFGVYGLLTALVLFLLVLWLGMSLSYSIQEIVGYATMLASLSFIFFGIKHYRDRVNNGEVSFGKALLIGLGIAVLVGVGVAIADYIYTAIINPDFVEEYTAYSIENLKETVPPEKFEQKKLELENEVKSMDSSGILAFVMFATVVIIGFIISLISALILQRKQ</sequence>
<keyword evidence="2" id="KW-1185">Reference proteome</keyword>
<proteinExistence type="predicted"/>
<evidence type="ECO:0000313" key="2">
    <source>
        <dbReference type="Proteomes" id="UP000356253"/>
    </source>
</evidence>
<name>A0AC61Y3P8_9FLAO</name>
<reference evidence="1" key="1">
    <citation type="submission" date="2019-09" db="EMBL/GenBank/DDBJ databases">
        <authorList>
            <person name="Rodrigo-Torres L."/>
            <person name="Arahal R. D."/>
            <person name="Lucena T."/>
        </authorList>
    </citation>
    <scope>NUCLEOTIDE SEQUENCE</scope>
    <source>
        <strain evidence="1">ISS653</strain>
    </source>
</reference>
<accession>A0AC61Y3P8</accession>
<protein>
    <submittedName>
        <fullName evidence="1">Uncharacterized protein</fullName>
    </submittedName>
</protein>